<dbReference type="InterPro" id="IPR036291">
    <property type="entry name" value="NAD(P)-bd_dom_sf"/>
</dbReference>
<dbReference type="InterPro" id="IPR055170">
    <property type="entry name" value="GFO_IDH_MocA-like_dom"/>
</dbReference>
<dbReference type="PANTHER" id="PTHR43377:SF1">
    <property type="entry name" value="BILIVERDIN REDUCTASE A"/>
    <property type="match status" value="1"/>
</dbReference>
<dbReference type="Proteomes" id="UP001321249">
    <property type="component" value="Unassembled WGS sequence"/>
</dbReference>
<dbReference type="RefSeq" id="WP_342835837.1">
    <property type="nucleotide sequence ID" value="NZ_CP046146.1"/>
</dbReference>
<evidence type="ECO:0008006" key="7">
    <source>
        <dbReference type="Google" id="ProtNLM"/>
    </source>
</evidence>
<reference evidence="4" key="2">
    <citation type="journal article" date="2023" name="Nat. Commun.">
        <title>Cultivation of marine bacteria of the SAR202 clade.</title>
        <authorList>
            <person name="Lim Y."/>
            <person name="Seo J.H."/>
            <person name="Giovannoni S.J."/>
            <person name="Kang I."/>
            <person name="Cho J.C."/>
        </authorList>
    </citation>
    <scope>NUCLEOTIDE SEQUENCE</scope>
    <source>
        <strain evidence="4">JH1073</strain>
    </source>
</reference>
<feature type="domain" description="Gfo/Idh/MocA-like oxidoreductase N-terminal" evidence="1">
    <location>
        <begin position="8"/>
        <end position="122"/>
    </location>
</feature>
<dbReference type="InterPro" id="IPR051450">
    <property type="entry name" value="Gfo/Idh/MocA_Oxidoreductases"/>
</dbReference>
<evidence type="ECO:0000313" key="3">
    <source>
        <dbReference type="EMBL" id="MDG0866470.1"/>
    </source>
</evidence>
<dbReference type="Gene3D" id="3.40.50.720">
    <property type="entry name" value="NAD(P)-binding Rossmann-like Domain"/>
    <property type="match status" value="1"/>
</dbReference>
<dbReference type="EMBL" id="CP046147">
    <property type="protein sequence ID" value="WFG38816.1"/>
    <property type="molecule type" value="Genomic_DNA"/>
</dbReference>
<dbReference type="InterPro" id="IPR000683">
    <property type="entry name" value="Gfo/Idh/MocA-like_OxRdtase_N"/>
</dbReference>
<keyword evidence="5" id="KW-1185">Reference proteome</keyword>
<evidence type="ECO:0000313" key="6">
    <source>
        <dbReference type="Proteomes" id="UP001321249"/>
    </source>
</evidence>
<dbReference type="Gene3D" id="3.30.360.10">
    <property type="entry name" value="Dihydrodipicolinate Reductase, domain 2"/>
    <property type="match status" value="1"/>
</dbReference>
<proteinExistence type="predicted"/>
<evidence type="ECO:0000313" key="4">
    <source>
        <dbReference type="EMBL" id="WFG38816.1"/>
    </source>
</evidence>
<evidence type="ECO:0000259" key="1">
    <source>
        <dbReference type="Pfam" id="PF01408"/>
    </source>
</evidence>
<accession>A0AAJ5ZF01</accession>
<dbReference type="AlphaFoldDB" id="A0AAJ5ZF01"/>
<dbReference type="Pfam" id="PF22725">
    <property type="entry name" value="GFO_IDH_MocA_C3"/>
    <property type="match status" value="1"/>
</dbReference>
<name>A0AAJ5ZF01_9CHLR</name>
<sequence length="326" mass="36126">MRNAINTKILISGLGSIGRRHLANLESLGFTDIAYHRSGKSTIESQLPDYPSFTDLDQALSEFNPSVVFVCGPSHLHMETALTSATHGAHLFIEKPLGSSLDGIAELEQISNDNGIKIMVGYMMRFHPLLQRIKELISSNKIGSLIHVRSQWGEYVPGWHPWEDYRETYAAKRSMGGGPANTLSHEIDMALWFIGEPASVKSLMNTASSLELETEHGVDILIKGNSGATANLHLDFYQQPPARTTEFVGTHGRISFDYYASRIEVFSPDQSEPVEVTDISESFERNNMFISEIEHLFECIERNTTPITSLAEGKAALEVSLKAIEG</sequence>
<dbReference type="SUPFAM" id="SSF55347">
    <property type="entry name" value="Glyceraldehyde-3-phosphate dehydrogenase-like, C-terminal domain"/>
    <property type="match status" value="1"/>
</dbReference>
<evidence type="ECO:0000313" key="5">
    <source>
        <dbReference type="Proteomes" id="UP001219901"/>
    </source>
</evidence>
<protein>
    <recommendedName>
        <fullName evidence="7">Gfo/Idh/MocA family oxidoreductase</fullName>
    </recommendedName>
</protein>
<evidence type="ECO:0000259" key="2">
    <source>
        <dbReference type="Pfam" id="PF22725"/>
    </source>
</evidence>
<feature type="domain" description="GFO/IDH/MocA-like oxidoreductase" evidence="2">
    <location>
        <begin position="131"/>
        <end position="254"/>
    </location>
</feature>
<dbReference type="PANTHER" id="PTHR43377">
    <property type="entry name" value="BILIVERDIN REDUCTASE A"/>
    <property type="match status" value="1"/>
</dbReference>
<gene>
    <name evidence="3" type="ORF">GKO46_05205</name>
    <name evidence="4" type="ORF">GKO48_04055</name>
</gene>
<dbReference type="Proteomes" id="UP001219901">
    <property type="component" value="Chromosome"/>
</dbReference>
<dbReference type="GO" id="GO:0000166">
    <property type="term" value="F:nucleotide binding"/>
    <property type="evidence" value="ECO:0007669"/>
    <property type="project" value="InterPro"/>
</dbReference>
<reference evidence="5" key="3">
    <citation type="submission" date="2023-06" db="EMBL/GenBank/DDBJ databases">
        <title>Pangenomics reveal diversification of enzyme families and niche specialization in globally abundant SAR202 bacteria.</title>
        <authorList>
            <person name="Saw J.H.W."/>
        </authorList>
    </citation>
    <scope>NUCLEOTIDE SEQUENCE [LARGE SCALE GENOMIC DNA]</scope>
    <source>
        <strain evidence="5">JH1073</strain>
    </source>
</reference>
<dbReference type="EMBL" id="WMBE01000001">
    <property type="protein sequence ID" value="MDG0866470.1"/>
    <property type="molecule type" value="Genomic_DNA"/>
</dbReference>
<dbReference type="Pfam" id="PF01408">
    <property type="entry name" value="GFO_IDH_MocA"/>
    <property type="match status" value="1"/>
</dbReference>
<dbReference type="SUPFAM" id="SSF51735">
    <property type="entry name" value="NAD(P)-binding Rossmann-fold domains"/>
    <property type="match status" value="1"/>
</dbReference>
<reference evidence="5 6" key="1">
    <citation type="submission" date="2019-11" db="EMBL/GenBank/DDBJ databases">
        <authorList>
            <person name="Cho J.-C."/>
        </authorList>
    </citation>
    <scope>NUCLEOTIDE SEQUENCE [LARGE SCALE GENOMIC DNA]</scope>
    <source>
        <strain evidence="4 5">JH1073</strain>
        <strain evidence="3 6">JH702</strain>
    </source>
</reference>
<organism evidence="4 5">
    <name type="scientific">Candidatus Lucifugimonas marina</name>
    <dbReference type="NCBI Taxonomy" id="3038979"/>
    <lineage>
        <taxon>Bacteria</taxon>
        <taxon>Bacillati</taxon>
        <taxon>Chloroflexota</taxon>
        <taxon>Dehalococcoidia</taxon>
        <taxon>SAR202 cluster</taxon>
        <taxon>Candidatus Lucifugimonadales</taxon>
        <taxon>Candidatus Lucifugimonadaceae</taxon>
        <taxon>Candidatus Lucifugimonas</taxon>
    </lineage>
</organism>